<keyword evidence="2" id="KW-1185">Reference proteome</keyword>
<gene>
    <name evidence="1" type="ORF">ACFPFU_02610</name>
</gene>
<sequence length="55" mass="6335">MNDACVVSLDYLVGEGVNSSFDKKTVKRLQDIEKLQPEEREHIFALMDAFLFKCL</sequence>
<dbReference type="RefSeq" id="WP_377061206.1">
    <property type="nucleotide sequence ID" value="NZ_JBHSJJ010000001.1"/>
</dbReference>
<proteinExistence type="predicted"/>
<dbReference type="EMBL" id="JBHSJJ010000001">
    <property type="protein sequence ID" value="MFC4870563.1"/>
    <property type="molecule type" value="Genomic_DNA"/>
</dbReference>
<reference evidence="2" key="1">
    <citation type="journal article" date="2019" name="Int. J. Syst. Evol. Microbiol.">
        <title>The Global Catalogue of Microorganisms (GCM) 10K type strain sequencing project: providing services to taxonomists for standard genome sequencing and annotation.</title>
        <authorList>
            <consortium name="The Broad Institute Genomics Platform"/>
            <consortium name="The Broad Institute Genome Sequencing Center for Infectious Disease"/>
            <person name="Wu L."/>
            <person name="Ma J."/>
        </authorList>
    </citation>
    <scope>NUCLEOTIDE SEQUENCE [LARGE SCALE GENOMIC DNA]</scope>
    <source>
        <strain evidence="2">CGMCC 4.7466</strain>
    </source>
</reference>
<dbReference type="GO" id="GO:0003677">
    <property type="term" value="F:DNA binding"/>
    <property type="evidence" value="ECO:0007669"/>
    <property type="project" value="UniProtKB-KW"/>
</dbReference>
<organism evidence="1 2">
    <name type="scientific">Negadavirga shengliensis</name>
    <dbReference type="NCBI Taxonomy" id="1389218"/>
    <lineage>
        <taxon>Bacteria</taxon>
        <taxon>Pseudomonadati</taxon>
        <taxon>Bacteroidota</taxon>
        <taxon>Cytophagia</taxon>
        <taxon>Cytophagales</taxon>
        <taxon>Cyclobacteriaceae</taxon>
        <taxon>Negadavirga</taxon>
    </lineage>
</organism>
<name>A0ABV9SW51_9BACT</name>
<evidence type="ECO:0000313" key="2">
    <source>
        <dbReference type="Proteomes" id="UP001595818"/>
    </source>
</evidence>
<evidence type="ECO:0000313" key="1">
    <source>
        <dbReference type="EMBL" id="MFC4870563.1"/>
    </source>
</evidence>
<comment type="caution">
    <text evidence="1">The sequence shown here is derived from an EMBL/GenBank/DDBJ whole genome shotgun (WGS) entry which is preliminary data.</text>
</comment>
<keyword evidence="1" id="KW-0238">DNA-binding</keyword>
<accession>A0ABV9SW51</accession>
<dbReference type="Proteomes" id="UP001595818">
    <property type="component" value="Unassembled WGS sequence"/>
</dbReference>
<protein>
    <submittedName>
        <fullName evidence="1">DNA-binding protein</fullName>
    </submittedName>
</protein>